<comment type="similarity">
    <text evidence="1">Belongs to the alpha-carbonic anhydrase family.</text>
</comment>
<evidence type="ECO:0000256" key="6">
    <source>
        <dbReference type="ARBA" id="ARBA00048348"/>
    </source>
</evidence>
<dbReference type="Pfam" id="PF00194">
    <property type="entry name" value="Carb_anhydrase"/>
    <property type="match status" value="1"/>
</dbReference>
<evidence type="ECO:0000256" key="1">
    <source>
        <dbReference type="ARBA" id="ARBA00010718"/>
    </source>
</evidence>
<evidence type="ECO:0000259" key="9">
    <source>
        <dbReference type="PROSITE" id="PS51144"/>
    </source>
</evidence>
<comment type="caution">
    <text evidence="10">The sequence shown here is derived from an EMBL/GenBank/DDBJ whole genome shotgun (WGS) entry which is preliminary data.</text>
</comment>
<feature type="compositionally biased region" description="Basic and acidic residues" evidence="7">
    <location>
        <begin position="28"/>
        <end position="71"/>
    </location>
</feature>
<dbReference type="PANTHER" id="PTHR18952:SF265">
    <property type="entry name" value="CARBONIC ANHYDRASE"/>
    <property type="match status" value="1"/>
</dbReference>
<proteinExistence type="inferred from homology"/>
<dbReference type="EMBL" id="JAUCGM010000369">
    <property type="protein sequence ID" value="MDM8562953.1"/>
    <property type="molecule type" value="Genomic_DNA"/>
</dbReference>
<feature type="signal peptide" evidence="8">
    <location>
        <begin position="1"/>
        <end position="19"/>
    </location>
</feature>
<evidence type="ECO:0000256" key="8">
    <source>
        <dbReference type="SAM" id="SignalP"/>
    </source>
</evidence>
<dbReference type="SMART" id="SM01057">
    <property type="entry name" value="Carb_anhydrase"/>
    <property type="match status" value="1"/>
</dbReference>
<organism evidence="10 11">
    <name type="scientific">Candidatus Marithioploca araucensis</name>
    <dbReference type="NCBI Taxonomy" id="70273"/>
    <lineage>
        <taxon>Bacteria</taxon>
        <taxon>Pseudomonadati</taxon>
        <taxon>Pseudomonadota</taxon>
        <taxon>Gammaproteobacteria</taxon>
        <taxon>Thiotrichales</taxon>
        <taxon>Thiotrichaceae</taxon>
        <taxon>Candidatus Marithioploca</taxon>
    </lineage>
</organism>
<comment type="catalytic activity">
    <reaction evidence="6">
        <text>hydrogencarbonate + H(+) = CO2 + H2O</text>
        <dbReference type="Rhea" id="RHEA:10748"/>
        <dbReference type="ChEBI" id="CHEBI:15377"/>
        <dbReference type="ChEBI" id="CHEBI:15378"/>
        <dbReference type="ChEBI" id="CHEBI:16526"/>
        <dbReference type="ChEBI" id="CHEBI:17544"/>
        <dbReference type="EC" id="4.2.1.1"/>
    </reaction>
</comment>
<gene>
    <name evidence="10" type="ORF">QUF54_06320</name>
</gene>
<keyword evidence="11" id="KW-1185">Reference proteome</keyword>
<dbReference type="Gene3D" id="3.10.200.10">
    <property type="entry name" value="Alpha carbonic anhydrase"/>
    <property type="match status" value="1"/>
</dbReference>
<accession>A0ABT7VTR1</accession>
<dbReference type="PANTHER" id="PTHR18952">
    <property type="entry name" value="CARBONIC ANHYDRASE"/>
    <property type="match status" value="1"/>
</dbReference>
<feature type="domain" description="Alpha-carbonic anhydrase" evidence="9">
    <location>
        <begin position="73"/>
        <end position="296"/>
    </location>
</feature>
<dbReference type="Proteomes" id="UP001171945">
    <property type="component" value="Unassembled WGS sequence"/>
</dbReference>
<dbReference type="SUPFAM" id="SSF51069">
    <property type="entry name" value="Carbonic anhydrase"/>
    <property type="match status" value="1"/>
</dbReference>
<protein>
    <recommendedName>
        <fullName evidence="2">carbonic anhydrase</fullName>
        <ecNumber evidence="2">4.2.1.1</ecNumber>
    </recommendedName>
</protein>
<dbReference type="InterPro" id="IPR041891">
    <property type="entry name" value="Alpha_CA_prokaryot-like"/>
</dbReference>
<evidence type="ECO:0000313" key="10">
    <source>
        <dbReference type="EMBL" id="MDM8562953.1"/>
    </source>
</evidence>
<feature type="chain" id="PRO_5045605182" description="carbonic anhydrase" evidence="8">
    <location>
        <begin position="20"/>
        <end position="296"/>
    </location>
</feature>
<evidence type="ECO:0000313" key="11">
    <source>
        <dbReference type="Proteomes" id="UP001171945"/>
    </source>
</evidence>
<keyword evidence="5" id="KW-0456">Lyase</keyword>
<dbReference type="CDD" id="cd03124">
    <property type="entry name" value="alpha_CA_prokaryotic_like"/>
    <property type="match status" value="1"/>
</dbReference>
<dbReference type="EC" id="4.2.1.1" evidence="2"/>
<keyword evidence="3" id="KW-0479">Metal-binding</keyword>
<keyword evidence="4" id="KW-0862">Zinc</keyword>
<evidence type="ECO:0000256" key="3">
    <source>
        <dbReference type="ARBA" id="ARBA00022723"/>
    </source>
</evidence>
<name>A0ABT7VTR1_9GAMM</name>
<dbReference type="InterPro" id="IPR001148">
    <property type="entry name" value="CA_dom"/>
</dbReference>
<feature type="region of interest" description="Disordered" evidence="7">
    <location>
        <begin position="27"/>
        <end position="79"/>
    </location>
</feature>
<evidence type="ECO:0000256" key="2">
    <source>
        <dbReference type="ARBA" id="ARBA00012925"/>
    </source>
</evidence>
<dbReference type="InterPro" id="IPR023561">
    <property type="entry name" value="Carbonic_anhydrase_a-class"/>
</dbReference>
<evidence type="ECO:0000256" key="5">
    <source>
        <dbReference type="ARBA" id="ARBA00023239"/>
    </source>
</evidence>
<evidence type="ECO:0000256" key="7">
    <source>
        <dbReference type="SAM" id="MobiDB-lite"/>
    </source>
</evidence>
<reference evidence="10" key="1">
    <citation type="submission" date="2023-06" db="EMBL/GenBank/DDBJ databases">
        <title>Uncultivated large filamentous bacteria from sulfidic sediments reveal new species and different genomic features in energy metabolism and defense.</title>
        <authorList>
            <person name="Fonseca A."/>
        </authorList>
    </citation>
    <scope>NUCLEOTIDE SEQUENCE</scope>
    <source>
        <strain evidence="10">HSG4</strain>
    </source>
</reference>
<dbReference type="PROSITE" id="PS51144">
    <property type="entry name" value="ALPHA_CA_2"/>
    <property type="match status" value="1"/>
</dbReference>
<evidence type="ECO:0000256" key="4">
    <source>
        <dbReference type="ARBA" id="ARBA00022833"/>
    </source>
</evidence>
<sequence>MLYKKLAVATLAVLGLQMAACIPDDAEETQKSEAKAAETQEGDAKAEKAQESDAKAEKAQESDAKAEESHGTKHWSYKGDTGPAHWSSLSEKYALCGNGKQQSPIDIVNSVKTDLPPLEFNYNPIGLTIENNGHTIKITTDKVGSLTIGENTYQLLQFHTHAPSEGAINGKQADMVIHMVHQNAQEKLAVVSVYLEKGETANPLIDALWKVMPKTPGEPQQHDVQIDVNQLLPEDKNYYTFEGSLTTPPCSEGVKWVILKQTMSISAEQLVQYQAVYPENARPLQPLNDREVFSSN</sequence>
<dbReference type="InterPro" id="IPR036398">
    <property type="entry name" value="CA_dom_sf"/>
</dbReference>
<keyword evidence="8" id="KW-0732">Signal</keyword>